<reference evidence="1 2" key="1">
    <citation type="submission" date="2024-09" db="EMBL/GenBank/DDBJ databases">
        <title>Rethinking Asexuality: The Enigmatic Case of Functional Sexual Genes in Lepraria (Stereocaulaceae).</title>
        <authorList>
            <person name="Doellman M."/>
            <person name="Sun Y."/>
            <person name="Barcenas-Pena A."/>
            <person name="Lumbsch H.T."/>
            <person name="Grewe F."/>
        </authorList>
    </citation>
    <scope>NUCLEOTIDE SEQUENCE [LARGE SCALE GENOMIC DNA]</scope>
    <source>
        <strain evidence="1 2">Grewe 0041</strain>
    </source>
</reference>
<dbReference type="EMBL" id="JBHFEH010000014">
    <property type="protein sequence ID" value="KAL2054767.1"/>
    <property type="molecule type" value="Genomic_DNA"/>
</dbReference>
<protein>
    <submittedName>
        <fullName evidence="1">Uncharacterized protein</fullName>
    </submittedName>
</protein>
<organism evidence="1 2">
    <name type="scientific">Lepraria finkii</name>
    <dbReference type="NCBI Taxonomy" id="1340010"/>
    <lineage>
        <taxon>Eukaryota</taxon>
        <taxon>Fungi</taxon>
        <taxon>Dikarya</taxon>
        <taxon>Ascomycota</taxon>
        <taxon>Pezizomycotina</taxon>
        <taxon>Lecanoromycetes</taxon>
        <taxon>OSLEUM clade</taxon>
        <taxon>Lecanoromycetidae</taxon>
        <taxon>Lecanorales</taxon>
        <taxon>Lecanorineae</taxon>
        <taxon>Stereocaulaceae</taxon>
        <taxon>Lepraria</taxon>
    </lineage>
</organism>
<proteinExistence type="predicted"/>
<evidence type="ECO:0000313" key="2">
    <source>
        <dbReference type="Proteomes" id="UP001590951"/>
    </source>
</evidence>
<evidence type="ECO:0000313" key="1">
    <source>
        <dbReference type="EMBL" id="KAL2054767.1"/>
    </source>
</evidence>
<gene>
    <name evidence="1" type="ORF">ABVK25_005071</name>
</gene>
<dbReference type="Proteomes" id="UP001590951">
    <property type="component" value="Unassembled WGS sequence"/>
</dbReference>
<name>A0ABR4BBG4_9LECA</name>
<comment type="caution">
    <text evidence="1">The sequence shown here is derived from an EMBL/GenBank/DDBJ whole genome shotgun (WGS) entry which is preliminary data.</text>
</comment>
<sequence length="119" mass="13124">MPNITSLYIQPGDPIKPNKANKSDLYSHSFPLKHPVRTASKSLIAPVLLHGVSPHTYPGFILKGYRLQKANTTEEWKSRSSNHASLFKVVSSFAIFKRDRSGTLSTIDGGDCVRAIDAE</sequence>
<keyword evidence="2" id="KW-1185">Reference proteome</keyword>
<accession>A0ABR4BBG4</accession>